<feature type="domain" description="BHLH" evidence="9">
    <location>
        <begin position="447"/>
        <end position="496"/>
    </location>
</feature>
<dbReference type="GO" id="GO:0046983">
    <property type="term" value="F:protein dimerization activity"/>
    <property type="evidence" value="ECO:0007669"/>
    <property type="project" value="InterPro"/>
</dbReference>
<evidence type="ECO:0000256" key="2">
    <source>
        <dbReference type="ARBA" id="ARBA00011738"/>
    </source>
</evidence>
<sequence>MDVFLILSHESGERKSKRLDVALGISLSFAFLILLAFALLWHRKKRERPTILNINKQEECHISLGNLGNFTFSELQLATDNFSSKNILGTGGFGNVYKGKLGDETLVVVKRLKDLTGSFGESQFRTKLEMINLAVHRNLLRLIGYCATDFSSTPICLMAVWHPSSEVSPSLVVTSLIQLSCRTRCSPPCSTEVSDMGSFGYGTDMVDVKASSIVLQGHPPPHHQKLQQADSDTTGTGTGSTILVDSTSQMLGFNLLSSTTSDWNLSLLRSNWRTESYNSILQQDTDSRLSYRQEPDMCSSQILKDWSPMSFSNRGKDSPITAFEPIYQDFPSDQPRLNSATSSGNGIPTGFRMDSASYEYPSTLLPTCWSSINYMSSATVDYGANANELSPFIRASLPKQQFLVHGAFNEKSNCFSPTAKTNSEVRNSGSGTTKKGSSEPAFKRPKLETPSMLPTFKVRKEKLGDRITALQQLVSPFGKTDTSSVLHEAIEYIKFLHDQVNVLSIQYIKQAAVSQLKDQDEPKQYLRSWGLCLVPISTTFPVTNETTADFWTPTFGGTFR</sequence>
<evidence type="ECO:0000256" key="6">
    <source>
        <dbReference type="ARBA" id="ARBA00023242"/>
    </source>
</evidence>
<feature type="region of interest" description="Disordered" evidence="7">
    <location>
        <begin position="416"/>
        <end position="447"/>
    </location>
</feature>
<dbReference type="InterPro" id="IPR001245">
    <property type="entry name" value="Ser-Thr/Tyr_kinase_cat_dom"/>
</dbReference>
<dbReference type="FunFam" id="4.10.280.10:FF:000032">
    <property type="entry name" value="Transcription factor bHLH123 family"/>
    <property type="match status" value="1"/>
</dbReference>
<evidence type="ECO:0000256" key="7">
    <source>
        <dbReference type="SAM" id="MobiDB-lite"/>
    </source>
</evidence>
<proteinExistence type="predicted"/>
<dbReference type="GO" id="GO:0005634">
    <property type="term" value="C:nucleus"/>
    <property type="evidence" value="ECO:0007669"/>
    <property type="project" value="UniProtKB-SubCell"/>
</dbReference>
<dbReference type="Gene3D" id="4.10.280.10">
    <property type="entry name" value="Helix-loop-helix DNA-binding domain"/>
    <property type="match status" value="1"/>
</dbReference>
<dbReference type="GO" id="GO:0000981">
    <property type="term" value="F:DNA-binding transcription factor activity, RNA polymerase II-specific"/>
    <property type="evidence" value="ECO:0007669"/>
    <property type="project" value="TreeGrafter"/>
</dbReference>
<dbReference type="SUPFAM" id="SSF47459">
    <property type="entry name" value="HLH, helix-loop-helix DNA-binding domain"/>
    <property type="match status" value="1"/>
</dbReference>
<dbReference type="PANTHER" id="PTHR16223">
    <property type="entry name" value="TRANSCRIPTION FACTOR BHLH83-RELATED"/>
    <property type="match status" value="1"/>
</dbReference>
<dbReference type="PANTHER" id="PTHR16223:SF238">
    <property type="entry name" value="TRANSCRIPTION FACTOR BHLH114"/>
    <property type="match status" value="1"/>
</dbReference>
<dbReference type="InterPro" id="IPR036638">
    <property type="entry name" value="HLH_DNA-bd_sf"/>
</dbReference>
<dbReference type="Pfam" id="PF07714">
    <property type="entry name" value="PK_Tyr_Ser-Thr"/>
    <property type="match status" value="1"/>
</dbReference>
<dbReference type="InterPro" id="IPR045843">
    <property type="entry name" value="IND-like"/>
</dbReference>
<keyword evidence="8" id="KW-0812">Transmembrane</keyword>
<comment type="caution">
    <text evidence="10">The sequence shown here is derived from an EMBL/GenBank/DDBJ whole genome shotgun (WGS) entry which is preliminary data.</text>
</comment>
<dbReference type="AlphaFoldDB" id="A0A6A3AWV5"/>
<dbReference type="FunFam" id="3.30.200.20:FF:000015">
    <property type="entry name" value="Somatic embryogenesis receptor kinase 1"/>
    <property type="match status" value="1"/>
</dbReference>
<dbReference type="EMBL" id="VEPZ02000937">
    <property type="protein sequence ID" value="KAE8708896.1"/>
    <property type="molecule type" value="Genomic_DNA"/>
</dbReference>
<dbReference type="GO" id="GO:0000978">
    <property type="term" value="F:RNA polymerase II cis-regulatory region sequence-specific DNA binding"/>
    <property type="evidence" value="ECO:0007669"/>
    <property type="project" value="TreeGrafter"/>
</dbReference>
<accession>A0A6A3AWV5</accession>
<evidence type="ECO:0000256" key="5">
    <source>
        <dbReference type="ARBA" id="ARBA00023163"/>
    </source>
</evidence>
<dbReference type="Gene3D" id="3.30.200.20">
    <property type="entry name" value="Phosphorylase Kinase, domain 1"/>
    <property type="match status" value="1"/>
</dbReference>
<keyword evidence="3" id="KW-0805">Transcription regulation</keyword>
<comment type="subcellular location">
    <subcellularLocation>
        <location evidence="1">Nucleus</location>
    </subcellularLocation>
</comment>
<reference evidence="10" key="1">
    <citation type="submission" date="2019-09" db="EMBL/GenBank/DDBJ databases">
        <title>Draft genome information of white flower Hibiscus syriacus.</title>
        <authorList>
            <person name="Kim Y.-M."/>
        </authorList>
    </citation>
    <scope>NUCLEOTIDE SEQUENCE [LARGE SCALE GENOMIC DNA]</scope>
    <source>
        <strain evidence="10">YM2019G1</strain>
    </source>
</reference>
<keyword evidence="8" id="KW-1133">Transmembrane helix</keyword>
<feature type="compositionally biased region" description="Polar residues" evidence="7">
    <location>
        <begin position="416"/>
        <end position="427"/>
    </location>
</feature>
<feature type="transmembrane region" description="Helical" evidence="8">
    <location>
        <begin position="21"/>
        <end position="41"/>
    </location>
</feature>
<dbReference type="Proteomes" id="UP000436088">
    <property type="component" value="Unassembled WGS sequence"/>
</dbReference>
<dbReference type="InterPro" id="IPR045239">
    <property type="entry name" value="bHLH95_bHLH"/>
</dbReference>
<name>A0A6A3AWV5_HIBSY</name>
<dbReference type="GO" id="GO:0004672">
    <property type="term" value="F:protein kinase activity"/>
    <property type="evidence" value="ECO:0007669"/>
    <property type="project" value="InterPro"/>
</dbReference>
<organism evidence="10 11">
    <name type="scientific">Hibiscus syriacus</name>
    <name type="common">Rose of Sharon</name>
    <dbReference type="NCBI Taxonomy" id="106335"/>
    <lineage>
        <taxon>Eukaryota</taxon>
        <taxon>Viridiplantae</taxon>
        <taxon>Streptophyta</taxon>
        <taxon>Embryophyta</taxon>
        <taxon>Tracheophyta</taxon>
        <taxon>Spermatophyta</taxon>
        <taxon>Magnoliopsida</taxon>
        <taxon>eudicotyledons</taxon>
        <taxon>Gunneridae</taxon>
        <taxon>Pentapetalae</taxon>
        <taxon>rosids</taxon>
        <taxon>malvids</taxon>
        <taxon>Malvales</taxon>
        <taxon>Malvaceae</taxon>
        <taxon>Malvoideae</taxon>
        <taxon>Hibiscus</taxon>
    </lineage>
</organism>
<dbReference type="PROSITE" id="PS50888">
    <property type="entry name" value="BHLH"/>
    <property type="match status" value="1"/>
</dbReference>
<dbReference type="InterPro" id="IPR011598">
    <property type="entry name" value="bHLH_dom"/>
</dbReference>
<evidence type="ECO:0000256" key="1">
    <source>
        <dbReference type="ARBA" id="ARBA00004123"/>
    </source>
</evidence>
<evidence type="ECO:0000313" key="10">
    <source>
        <dbReference type="EMBL" id="KAE8708896.1"/>
    </source>
</evidence>
<keyword evidence="8" id="KW-0472">Membrane</keyword>
<keyword evidence="5" id="KW-0804">Transcription</keyword>
<dbReference type="InterPro" id="IPR011009">
    <property type="entry name" value="Kinase-like_dom_sf"/>
</dbReference>
<keyword evidence="6" id="KW-0539">Nucleus</keyword>
<feature type="region of interest" description="Disordered" evidence="7">
    <location>
        <begin position="218"/>
        <end position="239"/>
    </location>
</feature>
<dbReference type="CDD" id="cd11393">
    <property type="entry name" value="bHLH_AtbHLH_like"/>
    <property type="match status" value="1"/>
</dbReference>
<evidence type="ECO:0000313" key="11">
    <source>
        <dbReference type="Proteomes" id="UP000436088"/>
    </source>
</evidence>
<evidence type="ECO:0000256" key="4">
    <source>
        <dbReference type="ARBA" id="ARBA00023125"/>
    </source>
</evidence>
<comment type="subunit">
    <text evidence="2">Homodimer.</text>
</comment>
<dbReference type="SUPFAM" id="SSF56112">
    <property type="entry name" value="Protein kinase-like (PK-like)"/>
    <property type="match status" value="1"/>
</dbReference>
<evidence type="ECO:0000256" key="3">
    <source>
        <dbReference type="ARBA" id="ARBA00023015"/>
    </source>
</evidence>
<evidence type="ECO:0000256" key="8">
    <source>
        <dbReference type="SAM" id="Phobius"/>
    </source>
</evidence>
<gene>
    <name evidence="10" type="ORF">F3Y22_tig00110332pilonHSYRG00496</name>
</gene>
<feature type="compositionally biased region" description="Low complexity" evidence="7">
    <location>
        <begin position="230"/>
        <end position="239"/>
    </location>
</feature>
<keyword evidence="11" id="KW-1185">Reference proteome</keyword>
<keyword evidence="4" id="KW-0238">DNA-binding</keyword>
<protein>
    <submittedName>
        <fullName evidence="10">BHLH123 protein</fullName>
    </submittedName>
</protein>
<evidence type="ECO:0000259" key="9">
    <source>
        <dbReference type="PROSITE" id="PS50888"/>
    </source>
</evidence>